<dbReference type="RefSeq" id="WP_304986323.1">
    <property type="nucleotide sequence ID" value="NZ_BAAACR010000004.1"/>
</dbReference>
<evidence type="ECO:0000313" key="1">
    <source>
        <dbReference type="EMBL" id="GAA0206128.1"/>
    </source>
</evidence>
<name>A0ABN0SY28_9FIRM</name>
<accession>A0ABN0SY28</accession>
<reference evidence="1 2" key="1">
    <citation type="journal article" date="2019" name="Int. J. Syst. Evol. Microbiol.">
        <title>The Global Catalogue of Microorganisms (GCM) 10K type strain sequencing project: providing services to taxonomists for standard genome sequencing and annotation.</title>
        <authorList>
            <consortium name="The Broad Institute Genomics Platform"/>
            <consortium name="The Broad Institute Genome Sequencing Center for Infectious Disease"/>
            <person name="Wu L."/>
            <person name="Ma J."/>
        </authorList>
    </citation>
    <scope>NUCLEOTIDE SEQUENCE [LARGE SCALE GENOMIC DNA]</scope>
    <source>
        <strain evidence="1 2">JCM 8542</strain>
    </source>
</reference>
<protein>
    <recommendedName>
        <fullName evidence="3">Tail fiber protein</fullName>
    </recommendedName>
</protein>
<evidence type="ECO:0008006" key="3">
    <source>
        <dbReference type="Google" id="ProtNLM"/>
    </source>
</evidence>
<gene>
    <name evidence="1" type="ORF">GCM10008919_06700</name>
</gene>
<keyword evidence="2" id="KW-1185">Reference proteome</keyword>
<sequence>MAGNFVPPTPSSTLGTSGNRWAGGFFDKLAVKTLEVIGGGGEDTQPATVGWVKQGFAKLLKSAFEATGVRYSMAENGYLCLGALFGNIKIQWGTMSTNKDGVKDKTVLVTLPISISTEYFSCGNVNIAGGTASIGWNEEKPIVSTIFIDGKLNVSSNYFRQSQLYAIRWILIGV</sequence>
<dbReference type="EMBL" id="BAAACR010000004">
    <property type="protein sequence ID" value="GAA0206128.1"/>
    <property type="molecule type" value="Genomic_DNA"/>
</dbReference>
<proteinExistence type="predicted"/>
<organism evidence="1 2">
    <name type="scientific">Selenomonas dianae</name>
    <dbReference type="NCBI Taxonomy" id="135079"/>
    <lineage>
        <taxon>Bacteria</taxon>
        <taxon>Bacillati</taxon>
        <taxon>Bacillota</taxon>
        <taxon>Negativicutes</taxon>
        <taxon>Selenomonadales</taxon>
        <taxon>Selenomonadaceae</taxon>
        <taxon>Selenomonas</taxon>
    </lineage>
</organism>
<evidence type="ECO:0000313" key="2">
    <source>
        <dbReference type="Proteomes" id="UP001500399"/>
    </source>
</evidence>
<comment type="caution">
    <text evidence="1">The sequence shown here is derived from an EMBL/GenBank/DDBJ whole genome shotgun (WGS) entry which is preliminary data.</text>
</comment>
<dbReference type="Proteomes" id="UP001500399">
    <property type="component" value="Unassembled WGS sequence"/>
</dbReference>